<dbReference type="Pfam" id="PF02308">
    <property type="entry name" value="MgtC"/>
    <property type="match status" value="1"/>
</dbReference>
<feature type="domain" description="MgtC/SapB/SrpB/YhiD N-terminal" evidence="8">
    <location>
        <begin position="19"/>
        <end position="143"/>
    </location>
</feature>
<sequence>MSNLSTLAPVDTLHLLGRLGLSLFVGAVIGFNREREHKPAGLRTYMLVTFGTTLLALLPVQLGVALDSTDAFSRIIQGIITGVSFLGGGTILRDRDRVRGLTSAAAIWVAAALGLLIGCGLWQLGLASALICWVILRVVKQIEPL</sequence>
<evidence type="ECO:0000256" key="3">
    <source>
        <dbReference type="ARBA" id="ARBA00022475"/>
    </source>
</evidence>
<feature type="transmembrane region" description="Helical" evidence="7">
    <location>
        <begin position="104"/>
        <end position="136"/>
    </location>
</feature>
<dbReference type="InterPro" id="IPR003416">
    <property type="entry name" value="MgtC/SapB/SrpB/YhiD_fam"/>
</dbReference>
<feature type="transmembrane region" description="Helical" evidence="7">
    <location>
        <begin position="12"/>
        <end position="32"/>
    </location>
</feature>
<dbReference type="InterPro" id="IPR049177">
    <property type="entry name" value="MgtC_SapB_SrpB_YhiD_N"/>
</dbReference>
<feature type="transmembrane region" description="Helical" evidence="7">
    <location>
        <begin position="71"/>
        <end position="92"/>
    </location>
</feature>
<accession>A0ABS3FZN0</accession>
<feature type="transmembrane region" description="Helical" evidence="7">
    <location>
        <begin position="44"/>
        <end position="65"/>
    </location>
</feature>
<protein>
    <submittedName>
        <fullName evidence="9">MgtC/SapB family protein</fullName>
    </submittedName>
</protein>
<dbReference type="RefSeq" id="WP_207090610.1">
    <property type="nucleotide sequence ID" value="NZ_JAFLQW010000654.1"/>
</dbReference>
<comment type="similarity">
    <text evidence="2">Belongs to the MgtC/SapB family.</text>
</comment>
<reference evidence="9 10" key="1">
    <citation type="submission" date="2021-03" db="EMBL/GenBank/DDBJ databases">
        <title>Metabolic Capacity of the Antarctic Cyanobacterium Phormidium pseudopriestleyi that Sustains Oxygenic Photosynthesis in the Presence of Hydrogen Sulfide.</title>
        <authorList>
            <person name="Lumian J.E."/>
            <person name="Jungblut A.D."/>
            <person name="Dillon M.L."/>
            <person name="Hawes I."/>
            <person name="Doran P.T."/>
            <person name="Mackey T.J."/>
            <person name="Dick G.J."/>
            <person name="Grettenberger C.L."/>
            <person name="Sumner D.Y."/>
        </authorList>
    </citation>
    <scope>NUCLEOTIDE SEQUENCE [LARGE SCALE GENOMIC DNA]</scope>
    <source>
        <strain evidence="9 10">FRX01</strain>
    </source>
</reference>
<evidence type="ECO:0000256" key="2">
    <source>
        <dbReference type="ARBA" id="ARBA00009298"/>
    </source>
</evidence>
<evidence type="ECO:0000256" key="6">
    <source>
        <dbReference type="ARBA" id="ARBA00023136"/>
    </source>
</evidence>
<keyword evidence="4 7" id="KW-0812">Transmembrane</keyword>
<evidence type="ECO:0000313" key="10">
    <source>
        <dbReference type="Proteomes" id="UP000664844"/>
    </source>
</evidence>
<dbReference type="EMBL" id="JAFLQW010000654">
    <property type="protein sequence ID" value="MBO0352193.1"/>
    <property type="molecule type" value="Genomic_DNA"/>
</dbReference>
<dbReference type="PANTHER" id="PTHR33778:SF1">
    <property type="entry name" value="MAGNESIUM TRANSPORTER YHID-RELATED"/>
    <property type="match status" value="1"/>
</dbReference>
<comment type="subcellular location">
    <subcellularLocation>
        <location evidence="1">Cell membrane</location>
        <topology evidence="1">Multi-pass membrane protein</topology>
    </subcellularLocation>
</comment>
<name>A0ABS3FZN0_9CYAN</name>
<keyword evidence="10" id="KW-1185">Reference proteome</keyword>
<evidence type="ECO:0000256" key="4">
    <source>
        <dbReference type="ARBA" id="ARBA00022692"/>
    </source>
</evidence>
<dbReference type="PANTHER" id="PTHR33778">
    <property type="entry name" value="PROTEIN MGTC"/>
    <property type="match status" value="1"/>
</dbReference>
<dbReference type="Proteomes" id="UP000664844">
    <property type="component" value="Unassembled WGS sequence"/>
</dbReference>
<evidence type="ECO:0000313" key="9">
    <source>
        <dbReference type="EMBL" id="MBO0352193.1"/>
    </source>
</evidence>
<evidence type="ECO:0000259" key="8">
    <source>
        <dbReference type="Pfam" id="PF02308"/>
    </source>
</evidence>
<evidence type="ECO:0000256" key="7">
    <source>
        <dbReference type="SAM" id="Phobius"/>
    </source>
</evidence>
<keyword evidence="3" id="KW-1003">Cell membrane</keyword>
<dbReference type="PRINTS" id="PR01837">
    <property type="entry name" value="MGTCSAPBPROT"/>
</dbReference>
<evidence type="ECO:0000256" key="5">
    <source>
        <dbReference type="ARBA" id="ARBA00022989"/>
    </source>
</evidence>
<gene>
    <name evidence="9" type="ORF">J0895_24545</name>
</gene>
<keyword evidence="6 7" id="KW-0472">Membrane</keyword>
<keyword evidence="5 7" id="KW-1133">Transmembrane helix</keyword>
<proteinExistence type="inferred from homology"/>
<comment type="caution">
    <text evidence="9">The sequence shown here is derived from an EMBL/GenBank/DDBJ whole genome shotgun (WGS) entry which is preliminary data.</text>
</comment>
<organism evidence="9 10">
    <name type="scientific">Phormidium pseudopriestleyi FRX01</name>
    <dbReference type="NCBI Taxonomy" id="1759528"/>
    <lineage>
        <taxon>Bacteria</taxon>
        <taxon>Bacillati</taxon>
        <taxon>Cyanobacteriota</taxon>
        <taxon>Cyanophyceae</taxon>
        <taxon>Oscillatoriophycideae</taxon>
        <taxon>Oscillatoriales</taxon>
        <taxon>Oscillatoriaceae</taxon>
        <taxon>Phormidium</taxon>
    </lineage>
</organism>
<evidence type="ECO:0000256" key="1">
    <source>
        <dbReference type="ARBA" id="ARBA00004651"/>
    </source>
</evidence>